<dbReference type="InterPro" id="IPR000639">
    <property type="entry name" value="Epox_hydrolase-like"/>
</dbReference>
<dbReference type="GO" id="GO:0016787">
    <property type="term" value="F:hydrolase activity"/>
    <property type="evidence" value="ECO:0007669"/>
    <property type="project" value="UniProtKB-KW"/>
</dbReference>
<dbReference type="Pfam" id="PF12697">
    <property type="entry name" value="Abhydrolase_6"/>
    <property type="match status" value="1"/>
</dbReference>
<dbReference type="PANTHER" id="PTHR43798:SF5">
    <property type="entry name" value="MONOACYLGLYCEROL LIPASE ABHD6"/>
    <property type="match status" value="1"/>
</dbReference>
<dbReference type="PRINTS" id="PR00111">
    <property type="entry name" value="ABHYDROLASE"/>
</dbReference>
<dbReference type="PRINTS" id="PR00412">
    <property type="entry name" value="EPOXHYDRLASE"/>
</dbReference>
<evidence type="ECO:0000313" key="3">
    <source>
        <dbReference type="Proteomes" id="UP000820669"/>
    </source>
</evidence>
<evidence type="ECO:0000313" key="2">
    <source>
        <dbReference type="EMBL" id="NMH96587.1"/>
    </source>
</evidence>
<dbReference type="EMBL" id="JAAXLA010000005">
    <property type="protein sequence ID" value="NMH96587.1"/>
    <property type="molecule type" value="Genomic_DNA"/>
</dbReference>
<comment type="caution">
    <text evidence="2">The sequence shown here is derived from an EMBL/GenBank/DDBJ whole genome shotgun (WGS) entry which is preliminary data.</text>
</comment>
<keyword evidence="2" id="KW-0378">Hydrolase</keyword>
<dbReference type="Proteomes" id="UP000820669">
    <property type="component" value="Unassembled WGS sequence"/>
</dbReference>
<reference evidence="2 3" key="1">
    <citation type="submission" date="2020-04" db="EMBL/GenBank/DDBJ databases">
        <authorList>
            <person name="Klaysubun C."/>
            <person name="Duangmal K."/>
            <person name="Lipun K."/>
        </authorList>
    </citation>
    <scope>NUCLEOTIDE SEQUENCE [LARGE SCALE GENOMIC DNA]</scope>
    <source>
        <strain evidence="2 3">K10HN5</strain>
    </source>
</reference>
<proteinExistence type="predicted"/>
<dbReference type="PANTHER" id="PTHR43798">
    <property type="entry name" value="MONOACYLGLYCEROL LIPASE"/>
    <property type="match status" value="1"/>
</dbReference>
<dbReference type="SUPFAM" id="SSF53474">
    <property type="entry name" value="alpha/beta-Hydrolases"/>
    <property type="match status" value="1"/>
</dbReference>
<keyword evidence="3" id="KW-1185">Reference proteome</keyword>
<dbReference type="RefSeq" id="WP_169379969.1">
    <property type="nucleotide sequence ID" value="NZ_JAAXLA010000005.1"/>
</dbReference>
<dbReference type="InterPro" id="IPR000073">
    <property type="entry name" value="AB_hydrolase_1"/>
</dbReference>
<evidence type="ECO:0000259" key="1">
    <source>
        <dbReference type="Pfam" id="PF12697"/>
    </source>
</evidence>
<dbReference type="InterPro" id="IPR050266">
    <property type="entry name" value="AB_hydrolase_sf"/>
</dbReference>
<dbReference type="Gene3D" id="3.40.50.1820">
    <property type="entry name" value="alpha/beta hydrolase"/>
    <property type="match status" value="1"/>
</dbReference>
<gene>
    <name evidence="2" type="ORF">HF526_04545</name>
</gene>
<organism evidence="2 3">
    <name type="scientific">Pseudonocardia acidicola</name>
    <dbReference type="NCBI Taxonomy" id="2724939"/>
    <lineage>
        <taxon>Bacteria</taxon>
        <taxon>Bacillati</taxon>
        <taxon>Actinomycetota</taxon>
        <taxon>Actinomycetes</taxon>
        <taxon>Pseudonocardiales</taxon>
        <taxon>Pseudonocardiaceae</taxon>
        <taxon>Pseudonocardia</taxon>
    </lineage>
</organism>
<protein>
    <submittedName>
        <fullName evidence="2">Alpha/beta fold hydrolase</fullName>
    </submittedName>
</protein>
<dbReference type="InterPro" id="IPR029058">
    <property type="entry name" value="AB_hydrolase_fold"/>
</dbReference>
<accession>A0ABX1S6Q4</accession>
<sequence length="258" mass="26890">MAVHDVAVEVTGSGPGLLLIPGIGATGNIFGPQVGALSRFFTVIRPDLRGSGRSATTGTISTATLVEDLVAVIDQHGGGAPVDVVGWSYGSVLAQHLAVGHPGLVRSLALLGPLGAPSEQGRAGLRQRATTAREQGMVSIADATVEVATSASTRTNRPEVAAFVRELVMRQDPEGYAQICEATAASEPAEVEHIDCPTLLITGDEDLTGPPPVARALADRIKGSHLEVLSRCAHWLTLERPVEVTDLLLNFYFGPAAH</sequence>
<feature type="domain" description="AB hydrolase-1" evidence="1">
    <location>
        <begin position="17"/>
        <end position="246"/>
    </location>
</feature>
<name>A0ABX1S6Q4_9PSEU</name>